<keyword evidence="6 12" id="KW-0472">Membrane</keyword>
<keyword evidence="15" id="KW-1185">Reference proteome</keyword>
<evidence type="ECO:0000256" key="10">
    <source>
        <dbReference type="ARBA" id="ARBA00042775"/>
    </source>
</evidence>
<evidence type="ECO:0000256" key="4">
    <source>
        <dbReference type="ARBA" id="ARBA00022692"/>
    </source>
</evidence>
<proteinExistence type="inferred from homology"/>
<evidence type="ECO:0000256" key="8">
    <source>
        <dbReference type="ARBA" id="ARBA00038408"/>
    </source>
</evidence>
<dbReference type="InterPro" id="IPR046357">
    <property type="entry name" value="PPIase_dom_sf"/>
</dbReference>
<evidence type="ECO:0000256" key="9">
    <source>
        <dbReference type="ARBA" id="ARBA00040743"/>
    </source>
</evidence>
<name>A0AAE3JRU8_9FLAO</name>
<dbReference type="EMBL" id="JAIRBC010000019">
    <property type="protein sequence ID" value="MCG2461758.1"/>
    <property type="molecule type" value="Genomic_DNA"/>
</dbReference>
<evidence type="ECO:0000313" key="14">
    <source>
        <dbReference type="EMBL" id="MCG2461758.1"/>
    </source>
</evidence>
<dbReference type="GO" id="GO:0003755">
    <property type="term" value="F:peptidyl-prolyl cis-trans isomerase activity"/>
    <property type="evidence" value="ECO:0007669"/>
    <property type="project" value="UniProtKB-KW"/>
</dbReference>
<dbReference type="InterPro" id="IPR052029">
    <property type="entry name" value="PpiD_chaperone"/>
</dbReference>
<evidence type="ECO:0000256" key="3">
    <source>
        <dbReference type="ARBA" id="ARBA00022519"/>
    </source>
</evidence>
<evidence type="ECO:0000259" key="13">
    <source>
        <dbReference type="PROSITE" id="PS50198"/>
    </source>
</evidence>
<dbReference type="Pfam" id="PF13623">
    <property type="entry name" value="SurA_N_2"/>
    <property type="match status" value="1"/>
</dbReference>
<dbReference type="PANTHER" id="PTHR47529">
    <property type="entry name" value="PEPTIDYL-PROLYL CIS-TRANS ISOMERASE D"/>
    <property type="match status" value="1"/>
</dbReference>
<gene>
    <name evidence="14" type="ORF">K8352_13450</name>
</gene>
<evidence type="ECO:0000256" key="6">
    <source>
        <dbReference type="ARBA" id="ARBA00023136"/>
    </source>
</evidence>
<keyword evidence="11" id="KW-0697">Rotamase</keyword>
<dbReference type="InterPro" id="IPR027304">
    <property type="entry name" value="Trigger_fact/SurA_dom_sf"/>
</dbReference>
<accession>A0AAE3JRU8</accession>
<evidence type="ECO:0000256" key="1">
    <source>
        <dbReference type="ARBA" id="ARBA00004382"/>
    </source>
</evidence>
<evidence type="ECO:0000313" key="15">
    <source>
        <dbReference type="Proteomes" id="UP001200642"/>
    </source>
</evidence>
<comment type="caution">
    <text evidence="14">The sequence shown here is derived from an EMBL/GenBank/DDBJ whole genome shotgun (WGS) entry which is preliminary data.</text>
</comment>
<organism evidence="14 15">
    <name type="scientific">Cerina litoralis</name>
    <dbReference type="NCBI Taxonomy" id="2874477"/>
    <lineage>
        <taxon>Bacteria</taxon>
        <taxon>Pseudomonadati</taxon>
        <taxon>Bacteroidota</taxon>
        <taxon>Flavobacteriia</taxon>
        <taxon>Flavobacteriales</taxon>
        <taxon>Flavobacteriaceae</taxon>
        <taxon>Cerina</taxon>
    </lineage>
</organism>
<dbReference type="SUPFAM" id="SSF54534">
    <property type="entry name" value="FKBP-like"/>
    <property type="match status" value="1"/>
</dbReference>
<dbReference type="RefSeq" id="WP_317902900.1">
    <property type="nucleotide sequence ID" value="NZ_JAIRBC010000019.1"/>
</dbReference>
<comment type="subcellular location">
    <subcellularLocation>
        <location evidence="1">Cell inner membrane</location>
        <topology evidence="1">Single-pass type II membrane protein</topology>
        <orientation evidence="1">Periplasmic side</orientation>
    </subcellularLocation>
</comment>
<dbReference type="Gene3D" id="3.10.50.40">
    <property type="match status" value="1"/>
</dbReference>
<protein>
    <recommendedName>
        <fullName evidence="9">Periplasmic chaperone PpiD</fullName>
    </recommendedName>
    <alternativeName>
        <fullName evidence="10">Periplasmic folding chaperone</fullName>
    </alternativeName>
</protein>
<keyword evidence="3" id="KW-0997">Cell inner membrane</keyword>
<evidence type="ECO:0000256" key="11">
    <source>
        <dbReference type="PROSITE-ProRule" id="PRU00278"/>
    </source>
</evidence>
<dbReference type="PROSITE" id="PS01096">
    <property type="entry name" value="PPIC_PPIASE_1"/>
    <property type="match status" value="1"/>
</dbReference>
<keyword evidence="4 12" id="KW-0812">Transmembrane</keyword>
<sequence>MAILENIRKRTTVLILIIGLALFAFVVSGIFDGGGGGGKIGSSVGEINGEDISIDAFRHKVEAASRRYGPQASSMQLVNSVWNQEVRNTILGQQFEDLGIDIQQDQIINFIKMNPSYAQNPQFLDGNGNFDEAKFKEFIATLKTTSPAQFQLWLQDEQAIVQMAKEQVYFDLVKAGVGATLKEGELEYKLANDKVDIKYVRVPYTSIPDSSVNVSKKEIEAYINNHKKDFKQETARDIQFVYFEERPSAADEQTVKDEIVKLLDDTVEYNSAKDSNDTLVGFRRTKDVGVFLDRNSDIKFDTIYKAKKDLPAKFADSLIALKVGQIYGPYLDGDYYKISRMMAKKEGGSVKASHILVSYKGAERVNPEITRTKEEAEKKAEELFKEAKKDGTVFAELARENSDGPSAPNGGDLGYFQEGMMTGKFNDFAFGHKVGDIGLVETEFGYHIIRVDDKQDVVQIATLARELEPSEETTNKLFTDATKFEMDATSTDEAFTDLAKADGYTVRPVNKIKEMDENLPGLDAQRSIVQWAFNSDTEVGDIKRFNVHNGYAVVQLTAKLKEGLMSVEDASPIVLPKIRKEKKAAQIMEANKGRSMEAFAKENNVAEATASALTMKNPIIPGAGREPAVVGQSFGLAQGKTSGLIEGESGVFMVTVTNRVDAPKLDNYITYANTLHSTEVAKVNTEVYNALKEKAEIEDKRPTFY</sequence>
<evidence type="ECO:0000256" key="12">
    <source>
        <dbReference type="SAM" id="Phobius"/>
    </source>
</evidence>
<comment type="similarity">
    <text evidence="8">Belongs to the PpiD chaperone family.</text>
</comment>
<dbReference type="AlphaFoldDB" id="A0AAE3JRU8"/>
<dbReference type="InterPro" id="IPR000297">
    <property type="entry name" value="PPIase_PpiC"/>
</dbReference>
<keyword evidence="11" id="KW-0413">Isomerase</keyword>
<dbReference type="InterPro" id="IPR023058">
    <property type="entry name" value="PPIase_PpiC_CS"/>
</dbReference>
<feature type="domain" description="PpiC" evidence="13">
    <location>
        <begin position="347"/>
        <end position="453"/>
    </location>
</feature>
<dbReference type="SUPFAM" id="SSF109998">
    <property type="entry name" value="Triger factor/SurA peptide-binding domain-like"/>
    <property type="match status" value="1"/>
</dbReference>
<reference evidence="14" key="1">
    <citation type="submission" date="2023-02" db="EMBL/GenBank/DDBJ databases">
        <title>Genome of Flavobacteriaceae gen. nov. sp. strain F89.</title>
        <authorList>
            <person name="Wang Y."/>
        </authorList>
    </citation>
    <scope>NUCLEOTIDE SEQUENCE</scope>
    <source>
        <strain evidence="14">F89</strain>
    </source>
</reference>
<evidence type="ECO:0000256" key="2">
    <source>
        <dbReference type="ARBA" id="ARBA00022475"/>
    </source>
</evidence>
<evidence type="ECO:0000256" key="5">
    <source>
        <dbReference type="ARBA" id="ARBA00022989"/>
    </source>
</evidence>
<dbReference type="PROSITE" id="PS50198">
    <property type="entry name" value="PPIC_PPIASE_2"/>
    <property type="match status" value="1"/>
</dbReference>
<dbReference type="Pfam" id="PF13616">
    <property type="entry name" value="Rotamase_3"/>
    <property type="match status" value="1"/>
</dbReference>
<dbReference type="PANTHER" id="PTHR47529:SF1">
    <property type="entry name" value="PERIPLASMIC CHAPERONE PPID"/>
    <property type="match status" value="1"/>
</dbReference>
<keyword evidence="2" id="KW-1003">Cell membrane</keyword>
<keyword evidence="5 12" id="KW-1133">Transmembrane helix</keyword>
<evidence type="ECO:0000256" key="7">
    <source>
        <dbReference type="ARBA" id="ARBA00023186"/>
    </source>
</evidence>
<feature type="transmembrane region" description="Helical" evidence="12">
    <location>
        <begin position="12"/>
        <end position="31"/>
    </location>
</feature>
<dbReference type="GO" id="GO:0005886">
    <property type="term" value="C:plasma membrane"/>
    <property type="evidence" value="ECO:0007669"/>
    <property type="project" value="UniProtKB-SubCell"/>
</dbReference>
<dbReference type="Proteomes" id="UP001200642">
    <property type="component" value="Unassembled WGS sequence"/>
</dbReference>
<keyword evidence="7" id="KW-0143">Chaperone</keyword>